<dbReference type="GO" id="GO:0005975">
    <property type="term" value="P:carbohydrate metabolic process"/>
    <property type="evidence" value="ECO:0007669"/>
    <property type="project" value="UniProtKB-ARBA"/>
</dbReference>
<dbReference type="InterPro" id="IPR024361">
    <property type="entry name" value="BACON"/>
</dbReference>
<feature type="domain" description="BACON" evidence="1">
    <location>
        <begin position="24"/>
        <end position="79"/>
    </location>
</feature>
<dbReference type="EMBL" id="AP035768">
    <property type="protein sequence ID" value="BFO14153.1"/>
    <property type="molecule type" value="Genomic_DNA"/>
</dbReference>
<reference evidence="2" key="1">
    <citation type="submission" date="2024-06" db="EMBL/GenBank/DDBJ databases">
        <authorList>
            <consortium name="consrtm"/>
            <person name="Uemura M."/>
            <person name="Terahara T."/>
        </authorList>
    </citation>
    <scope>NUCLEOTIDE SEQUENCE</scope>
    <source>
        <strain evidence="2">KM77-8</strain>
    </source>
</reference>
<sequence>MEVVGVAGAGREGTAALGVTAGHSGDTTLITLTATGTGPVRWSLSTGASWLYASRSSGALAPGESVTVRVYVDQLREPSGHWTATVRIAPPARR</sequence>
<name>A0AAT9H9R9_9ACTN</name>
<dbReference type="AlphaFoldDB" id="A0AAT9H9R9"/>
<organism evidence="2">
    <name type="scientific">Streptomyces haneummycinicus</name>
    <dbReference type="NCBI Taxonomy" id="3074435"/>
    <lineage>
        <taxon>Bacteria</taxon>
        <taxon>Bacillati</taxon>
        <taxon>Actinomycetota</taxon>
        <taxon>Actinomycetes</taxon>
        <taxon>Kitasatosporales</taxon>
        <taxon>Streptomycetaceae</taxon>
        <taxon>Streptomyces</taxon>
    </lineage>
</organism>
<reference evidence="2" key="2">
    <citation type="submission" date="2024-07" db="EMBL/GenBank/DDBJ databases">
        <title>Streptomyces haneummycinica sp. nov., a new antibiotic-producing actinobacterium isolated from marine sediment.</title>
        <authorList>
            <person name="Uemura M."/>
            <person name="Hamada M."/>
            <person name="Hirano S."/>
            <person name="Kobayashi K."/>
            <person name="Ohshiro T."/>
            <person name="Kobayashi T."/>
            <person name="Terahara T."/>
        </authorList>
    </citation>
    <scope>NUCLEOTIDE SEQUENCE</scope>
    <source>
        <strain evidence="2">KM77-8</strain>
    </source>
</reference>
<dbReference type="InterPro" id="IPR013783">
    <property type="entry name" value="Ig-like_fold"/>
</dbReference>
<dbReference type="Pfam" id="PF19190">
    <property type="entry name" value="BACON_2"/>
    <property type="match status" value="1"/>
</dbReference>
<proteinExistence type="predicted"/>
<accession>A0AAT9H9R9</accession>
<gene>
    <name evidence="2" type="ORF">SHKM778_05410</name>
</gene>
<protein>
    <recommendedName>
        <fullName evidence="1">BACON domain-containing protein</fullName>
    </recommendedName>
</protein>
<evidence type="ECO:0000259" key="1">
    <source>
        <dbReference type="Pfam" id="PF19190"/>
    </source>
</evidence>
<dbReference type="Gene3D" id="2.60.40.10">
    <property type="entry name" value="Immunoglobulins"/>
    <property type="match status" value="1"/>
</dbReference>
<evidence type="ECO:0000313" key="2">
    <source>
        <dbReference type="EMBL" id="BFO14153.1"/>
    </source>
</evidence>